<keyword evidence="3" id="KW-1185">Reference proteome</keyword>
<feature type="domain" description="Carbohydrate-binding" evidence="1">
    <location>
        <begin position="51"/>
        <end position="204"/>
    </location>
</feature>
<dbReference type="Proteomes" id="UP000252733">
    <property type="component" value="Unassembled WGS sequence"/>
</dbReference>
<protein>
    <submittedName>
        <fullName evidence="2">Carbohydrate binding protein with CBM9 domain</fullName>
    </submittedName>
</protein>
<organism evidence="2 3">
    <name type="scientific">Marinilabilia salmonicolor</name>
    <dbReference type="NCBI Taxonomy" id="989"/>
    <lineage>
        <taxon>Bacteria</taxon>
        <taxon>Pseudomonadati</taxon>
        <taxon>Bacteroidota</taxon>
        <taxon>Bacteroidia</taxon>
        <taxon>Marinilabiliales</taxon>
        <taxon>Marinilabiliaceae</taxon>
        <taxon>Marinilabilia</taxon>
    </lineage>
</organism>
<dbReference type="CDD" id="cd09620">
    <property type="entry name" value="CBM9_like_3"/>
    <property type="match status" value="1"/>
</dbReference>
<dbReference type="PANTHER" id="PTHR35532">
    <property type="entry name" value="SIMILAR TO POLYHYDROXYALKANOATE DEPOLYMERASE"/>
    <property type="match status" value="1"/>
</dbReference>
<dbReference type="STRING" id="1168289.GCA_000259075_03604"/>
<dbReference type="GO" id="GO:0004553">
    <property type="term" value="F:hydrolase activity, hydrolyzing O-glycosyl compounds"/>
    <property type="evidence" value="ECO:0007669"/>
    <property type="project" value="InterPro"/>
</dbReference>
<evidence type="ECO:0000313" key="2">
    <source>
        <dbReference type="EMBL" id="RCW37625.1"/>
    </source>
</evidence>
<evidence type="ECO:0000259" key="1">
    <source>
        <dbReference type="Pfam" id="PF06452"/>
    </source>
</evidence>
<dbReference type="SUPFAM" id="SSF49344">
    <property type="entry name" value="CBD9-like"/>
    <property type="match status" value="1"/>
</dbReference>
<name>A0A2T0XRP4_9BACT</name>
<dbReference type="OrthoDB" id="100605at2"/>
<dbReference type="RefSeq" id="WP_106151635.1">
    <property type="nucleotide sequence ID" value="NZ_PVTS01000002.1"/>
</dbReference>
<proteinExistence type="predicted"/>
<dbReference type="GO" id="GO:0030246">
    <property type="term" value="F:carbohydrate binding"/>
    <property type="evidence" value="ECO:0007669"/>
    <property type="project" value="InterPro"/>
</dbReference>
<dbReference type="Gene3D" id="2.60.40.1190">
    <property type="match status" value="1"/>
</dbReference>
<gene>
    <name evidence="2" type="ORF">DFO77_105134</name>
</gene>
<sequence length="370" mass="42684">MKFVLLAFTLILLTASIQGKTKNKYWHKDAPVPELNREKYVCYRTSDSINIDGIPDEYSWTKAEWSGEFVDIRGAGFPTPAYATRVKMLWDDNYFYVAARLEEPHIQGTITRHDAVIFRDNDFEVFIDPSGDTHLYYELEINALNTIWDLLLVKPYRVGGPPINSLESPGIKTAVHINGTLNHPEDKDSCWYVEMAIPLATLAELDGKKKPTEGTQWRVNFSRVQWHTRLVDGVYEKITDPETGNPLPEENWVWSPQGVIDMHRPETWGYVQFSESESGAGSSKFENRLEEETKWALRNIFLAQRKYHGLHGHFADSLNQLREVGFNTDALNESYEIRTGWHTFEIKSSLSNSDWFINQEGRVWSAKMNN</sequence>
<dbReference type="EMBL" id="QPIZ01000005">
    <property type="protein sequence ID" value="RCW37625.1"/>
    <property type="molecule type" value="Genomic_DNA"/>
</dbReference>
<reference evidence="2 3" key="1">
    <citation type="submission" date="2018-07" db="EMBL/GenBank/DDBJ databases">
        <title>Freshwater and sediment microbial communities from various areas in North America, analyzing microbe dynamics in response to fracking.</title>
        <authorList>
            <person name="Lamendella R."/>
        </authorList>
    </citation>
    <scope>NUCLEOTIDE SEQUENCE [LARGE SCALE GENOMIC DNA]</scope>
    <source>
        <strain evidence="2 3">160A</strain>
    </source>
</reference>
<evidence type="ECO:0000313" key="3">
    <source>
        <dbReference type="Proteomes" id="UP000252733"/>
    </source>
</evidence>
<dbReference type="AlphaFoldDB" id="A0A2T0XRP4"/>
<dbReference type="PANTHER" id="PTHR35532:SF5">
    <property type="entry name" value="CARBOHYDRATE-BINDING DOMAIN-CONTAINING PROTEIN"/>
    <property type="match status" value="1"/>
</dbReference>
<dbReference type="GO" id="GO:0016052">
    <property type="term" value="P:carbohydrate catabolic process"/>
    <property type="evidence" value="ECO:0007669"/>
    <property type="project" value="InterPro"/>
</dbReference>
<dbReference type="InterPro" id="IPR010502">
    <property type="entry name" value="Carb-bd_dom_fam9"/>
</dbReference>
<accession>A0A2T0XRP4</accession>
<comment type="caution">
    <text evidence="2">The sequence shown here is derived from an EMBL/GenBank/DDBJ whole genome shotgun (WGS) entry which is preliminary data.</text>
</comment>
<dbReference type="Pfam" id="PF06452">
    <property type="entry name" value="CBM9_1"/>
    <property type="match status" value="1"/>
</dbReference>